<feature type="non-terminal residue" evidence="1">
    <location>
        <position position="1"/>
    </location>
</feature>
<organism evidence="1">
    <name type="scientific">gut metagenome</name>
    <dbReference type="NCBI Taxonomy" id="749906"/>
    <lineage>
        <taxon>unclassified sequences</taxon>
        <taxon>metagenomes</taxon>
        <taxon>organismal metagenomes</taxon>
    </lineage>
</organism>
<gene>
    <name evidence="1" type="ORF">EVA_08601</name>
</gene>
<accession>J9GSQ0</accession>
<sequence length="23" mass="2662">NYIFVVISPDNEKAKEILKEAIK</sequence>
<proteinExistence type="predicted"/>
<reference evidence="1" key="1">
    <citation type="journal article" date="2012" name="PLoS ONE">
        <title>Gene sets for utilization of primary and secondary nutrition supplies in the distal gut of endangered iberian lynx.</title>
        <authorList>
            <person name="Alcaide M."/>
            <person name="Messina E."/>
            <person name="Richter M."/>
            <person name="Bargiela R."/>
            <person name="Peplies J."/>
            <person name="Huws S.A."/>
            <person name="Newbold C.J."/>
            <person name="Golyshin P.N."/>
            <person name="Simon M.A."/>
            <person name="Lopez G."/>
            <person name="Yakimov M.M."/>
            <person name="Ferrer M."/>
        </authorList>
    </citation>
    <scope>NUCLEOTIDE SEQUENCE</scope>
</reference>
<dbReference type="EMBL" id="AMCI01002216">
    <property type="protein sequence ID" value="EJX03295.1"/>
    <property type="molecule type" value="Genomic_DNA"/>
</dbReference>
<evidence type="ECO:0000313" key="1">
    <source>
        <dbReference type="EMBL" id="EJX03295.1"/>
    </source>
</evidence>
<name>J9GSQ0_9ZZZZ</name>
<protein>
    <submittedName>
        <fullName evidence="1">Uncharacterized protein</fullName>
    </submittedName>
</protein>
<comment type="caution">
    <text evidence="1">The sequence shown here is derived from an EMBL/GenBank/DDBJ whole genome shotgun (WGS) entry which is preliminary data.</text>
</comment>
<dbReference type="AlphaFoldDB" id="J9GSQ0"/>